<evidence type="ECO:0000313" key="3">
    <source>
        <dbReference type="Proteomes" id="UP000887013"/>
    </source>
</evidence>
<proteinExistence type="predicted"/>
<dbReference type="Proteomes" id="UP000887013">
    <property type="component" value="Unassembled WGS sequence"/>
</dbReference>
<sequence length="46" mass="5188">MLLHILVRLLLKKYYKPLNVDDHNSSDNHEGSDVQDDGDDLAADGH</sequence>
<protein>
    <submittedName>
        <fullName evidence="2">Uncharacterized protein</fullName>
    </submittedName>
</protein>
<keyword evidence="3" id="KW-1185">Reference proteome</keyword>
<feature type="region of interest" description="Disordered" evidence="1">
    <location>
        <begin position="19"/>
        <end position="46"/>
    </location>
</feature>
<reference evidence="2" key="1">
    <citation type="submission" date="2020-08" db="EMBL/GenBank/DDBJ databases">
        <title>Multicomponent nature underlies the extraordinary mechanical properties of spider dragline silk.</title>
        <authorList>
            <person name="Kono N."/>
            <person name="Nakamura H."/>
            <person name="Mori M."/>
            <person name="Yoshida Y."/>
            <person name="Ohtoshi R."/>
            <person name="Malay A.D."/>
            <person name="Moran D.A.P."/>
            <person name="Tomita M."/>
            <person name="Numata K."/>
            <person name="Arakawa K."/>
        </authorList>
    </citation>
    <scope>NUCLEOTIDE SEQUENCE</scope>
</reference>
<feature type="compositionally biased region" description="Acidic residues" evidence="1">
    <location>
        <begin position="33"/>
        <end position="46"/>
    </location>
</feature>
<feature type="compositionally biased region" description="Basic and acidic residues" evidence="1">
    <location>
        <begin position="19"/>
        <end position="32"/>
    </location>
</feature>
<organism evidence="2 3">
    <name type="scientific">Nephila pilipes</name>
    <name type="common">Giant wood spider</name>
    <name type="synonym">Nephila maculata</name>
    <dbReference type="NCBI Taxonomy" id="299642"/>
    <lineage>
        <taxon>Eukaryota</taxon>
        <taxon>Metazoa</taxon>
        <taxon>Ecdysozoa</taxon>
        <taxon>Arthropoda</taxon>
        <taxon>Chelicerata</taxon>
        <taxon>Arachnida</taxon>
        <taxon>Araneae</taxon>
        <taxon>Araneomorphae</taxon>
        <taxon>Entelegynae</taxon>
        <taxon>Araneoidea</taxon>
        <taxon>Nephilidae</taxon>
        <taxon>Nephila</taxon>
    </lineage>
</organism>
<gene>
    <name evidence="2" type="ORF">NPIL_485171</name>
</gene>
<name>A0A8X6NXT1_NEPPI</name>
<dbReference type="EMBL" id="BMAW01109915">
    <property type="protein sequence ID" value="GFT40773.1"/>
    <property type="molecule type" value="Genomic_DNA"/>
</dbReference>
<accession>A0A8X6NXT1</accession>
<dbReference type="AlphaFoldDB" id="A0A8X6NXT1"/>
<feature type="non-terminal residue" evidence="2">
    <location>
        <position position="46"/>
    </location>
</feature>
<evidence type="ECO:0000313" key="2">
    <source>
        <dbReference type="EMBL" id="GFT40773.1"/>
    </source>
</evidence>
<evidence type="ECO:0000256" key="1">
    <source>
        <dbReference type="SAM" id="MobiDB-lite"/>
    </source>
</evidence>
<comment type="caution">
    <text evidence="2">The sequence shown here is derived from an EMBL/GenBank/DDBJ whole genome shotgun (WGS) entry which is preliminary data.</text>
</comment>